<comment type="function">
    <text evidence="5">NDH-1 shuttles electrons from NADH, via FMN and iron-sulfur (Fe-S) centers, to quinones in the respiratory chain. The immediate electron acceptor for the enzyme in this species is believed to be ubiquinone. Couples the redox reaction to proton translocation (for every two electrons transferred, four hydrogen ions are translocated across the cytoplasmic membrane), and thus conserves the redox energy in a proton gradient. This subunit may bind ubiquinone.</text>
</comment>
<feature type="transmembrane region" description="Helical" evidence="5">
    <location>
        <begin position="247"/>
        <end position="265"/>
    </location>
</feature>
<dbReference type="RefSeq" id="WP_317994762.1">
    <property type="nucleotide sequence ID" value="NZ_AP025523.1"/>
</dbReference>
<feature type="transmembrane region" description="Helical" evidence="5">
    <location>
        <begin position="161"/>
        <end position="185"/>
    </location>
</feature>
<evidence type="ECO:0000256" key="3">
    <source>
        <dbReference type="ARBA" id="ARBA00022989"/>
    </source>
</evidence>
<dbReference type="InterPro" id="IPR001694">
    <property type="entry name" value="NADH_UbQ_OxRdtase_su1/FPO"/>
</dbReference>
<feature type="transmembrane region" description="Helical" evidence="5">
    <location>
        <begin position="316"/>
        <end position="337"/>
    </location>
</feature>
<keyword evidence="5" id="KW-0874">Quinone</keyword>
<comment type="subcellular location">
    <subcellularLocation>
        <location evidence="5 6">Cell membrane</location>
        <topology evidence="5 6">Multi-pass membrane protein</topology>
    </subcellularLocation>
    <subcellularLocation>
        <location evidence="1">Membrane</location>
        <topology evidence="1">Multi-pass membrane protein</topology>
    </subcellularLocation>
</comment>
<sequence length="339" mass="37129">MIDALNAVPIWLIVTIKAAIVLFVVITTFAYSMLFERKIMGWMQLRPGPNRVGPWGMLQPAADAVKMIFKEDLTPETADPVIYRLAPFISLITAMGTFAIIPFSASKDGTLWSVGNVNAGILFVFALTSIGVYGISLAGWSSGSKFPLLGSVRSTAQMISYELSMSMSVIGVLILAGSTALGDIVHSQLKLWFVIPQIIGFVIYVITAVAETNRAPFDLVEAETELVGGFHTEYSGLRFGLFFIAEYLNMITVSCLATLLFLGGWNSPIPGLPSDGVIGLLWFLIKAGAFLFFYIWLRTTLPRFRYDRLMDFGWKVLLPVATLNLILTAVAVALWPAHA</sequence>
<dbReference type="NCBIfam" id="NF004741">
    <property type="entry name" value="PRK06076.1-2"/>
    <property type="match status" value="1"/>
</dbReference>
<dbReference type="HAMAP" id="MF_01350">
    <property type="entry name" value="NDH1_NuoH"/>
    <property type="match status" value="1"/>
</dbReference>
<reference evidence="7 8" key="1">
    <citation type="journal article" date="2022" name="ISME Commun">
        <title>Vulcanimicrobium alpinus gen. nov. sp. nov., the first cultivated representative of the candidate phylum 'Eremiobacterota', is a metabolically versatile aerobic anoxygenic phototroph.</title>
        <authorList>
            <person name="Yabe S."/>
            <person name="Muto K."/>
            <person name="Abe K."/>
            <person name="Yokota A."/>
            <person name="Staudigel H."/>
            <person name="Tebo B.M."/>
        </authorList>
    </citation>
    <scope>NUCLEOTIDE SEQUENCE [LARGE SCALE GENOMIC DNA]</scope>
    <source>
        <strain evidence="7 8">WC8-2</strain>
    </source>
</reference>
<organism evidence="7 8">
    <name type="scientific">Vulcanimicrobium alpinum</name>
    <dbReference type="NCBI Taxonomy" id="3016050"/>
    <lineage>
        <taxon>Bacteria</taxon>
        <taxon>Bacillati</taxon>
        <taxon>Vulcanimicrobiota</taxon>
        <taxon>Vulcanimicrobiia</taxon>
        <taxon>Vulcanimicrobiales</taxon>
        <taxon>Vulcanimicrobiaceae</taxon>
        <taxon>Vulcanimicrobium</taxon>
    </lineage>
</organism>
<comment type="similarity">
    <text evidence="5 6">Belongs to the complex I subunit 1 family.</text>
</comment>
<feature type="transmembrane region" description="Helical" evidence="5">
    <location>
        <begin position="85"/>
        <end position="105"/>
    </location>
</feature>
<keyword evidence="5" id="KW-1278">Translocase</keyword>
<keyword evidence="5 6" id="KW-0520">NAD</keyword>
<dbReference type="AlphaFoldDB" id="A0AAN1XYA3"/>
<dbReference type="KEGG" id="vab:WPS_24260"/>
<name>A0AAN1XYA3_UNVUL</name>
<dbReference type="PANTHER" id="PTHR11432:SF3">
    <property type="entry name" value="NADH-UBIQUINONE OXIDOREDUCTASE CHAIN 1"/>
    <property type="match status" value="1"/>
</dbReference>
<comment type="catalytic activity">
    <reaction evidence="5">
        <text>a quinone + NADH + 5 H(+)(in) = a quinol + NAD(+) + 4 H(+)(out)</text>
        <dbReference type="Rhea" id="RHEA:57888"/>
        <dbReference type="ChEBI" id="CHEBI:15378"/>
        <dbReference type="ChEBI" id="CHEBI:24646"/>
        <dbReference type="ChEBI" id="CHEBI:57540"/>
        <dbReference type="ChEBI" id="CHEBI:57945"/>
        <dbReference type="ChEBI" id="CHEBI:132124"/>
    </reaction>
</comment>
<evidence type="ECO:0000256" key="5">
    <source>
        <dbReference type="HAMAP-Rule" id="MF_01350"/>
    </source>
</evidence>
<evidence type="ECO:0000313" key="8">
    <source>
        <dbReference type="Proteomes" id="UP001317532"/>
    </source>
</evidence>
<proteinExistence type="inferred from homology"/>
<evidence type="ECO:0000256" key="1">
    <source>
        <dbReference type="ARBA" id="ARBA00004141"/>
    </source>
</evidence>
<dbReference type="EC" id="7.1.1.-" evidence="5"/>
<dbReference type="GO" id="GO:0005886">
    <property type="term" value="C:plasma membrane"/>
    <property type="evidence" value="ECO:0007669"/>
    <property type="project" value="UniProtKB-SubCell"/>
</dbReference>
<dbReference type="GO" id="GO:0016655">
    <property type="term" value="F:oxidoreductase activity, acting on NAD(P)H, quinone or similar compound as acceptor"/>
    <property type="evidence" value="ECO:0007669"/>
    <property type="project" value="UniProtKB-UniRule"/>
</dbReference>
<gene>
    <name evidence="5 7" type="primary">nuoH</name>
    <name evidence="7" type="ORF">WPS_24260</name>
</gene>
<dbReference type="GO" id="GO:0048038">
    <property type="term" value="F:quinone binding"/>
    <property type="evidence" value="ECO:0007669"/>
    <property type="project" value="UniProtKB-KW"/>
</dbReference>
<feature type="transmembrane region" description="Helical" evidence="5">
    <location>
        <begin position="277"/>
        <end position="296"/>
    </location>
</feature>
<dbReference type="Proteomes" id="UP001317532">
    <property type="component" value="Chromosome"/>
</dbReference>
<keyword evidence="4 5" id="KW-0472">Membrane</keyword>
<keyword evidence="2 5" id="KW-0812">Transmembrane</keyword>
<comment type="subunit">
    <text evidence="5">NDH-1 is composed of 14 different subunits. Subunits NuoA, H, J, K, L, M, N constitute the membrane sector of the complex.</text>
</comment>
<evidence type="ECO:0000313" key="7">
    <source>
        <dbReference type="EMBL" id="BDE07150.1"/>
    </source>
</evidence>
<feature type="transmembrane region" description="Helical" evidence="5">
    <location>
        <begin position="12"/>
        <end position="34"/>
    </location>
</feature>
<accession>A0AAN1XYA3</accession>
<dbReference type="Pfam" id="PF00146">
    <property type="entry name" value="NADHdh"/>
    <property type="match status" value="1"/>
</dbReference>
<dbReference type="EMBL" id="AP025523">
    <property type="protein sequence ID" value="BDE07150.1"/>
    <property type="molecule type" value="Genomic_DNA"/>
</dbReference>
<keyword evidence="3 5" id="KW-1133">Transmembrane helix</keyword>
<evidence type="ECO:0000256" key="6">
    <source>
        <dbReference type="RuleBase" id="RU000471"/>
    </source>
</evidence>
<dbReference type="GO" id="GO:0003954">
    <property type="term" value="F:NADH dehydrogenase activity"/>
    <property type="evidence" value="ECO:0007669"/>
    <property type="project" value="TreeGrafter"/>
</dbReference>
<keyword evidence="5" id="KW-0830">Ubiquinone</keyword>
<dbReference type="PANTHER" id="PTHR11432">
    <property type="entry name" value="NADH DEHYDROGENASE SUBUNIT 1"/>
    <property type="match status" value="1"/>
</dbReference>
<evidence type="ECO:0000256" key="2">
    <source>
        <dbReference type="ARBA" id="ARBA00022692"/>
    </source>
</evidence>
<keyword evidence="5" id="KW-1003">Cell membrane</keyword>
<feature type="transmembrane region" description="Helical" evidence="5">
    <location>
        <begin position="191"/>
        <end position="210"/>
    </location>
</feature>
<protein>
    <recommendedName>
        <fullName evidence="5">NADH-quinone oxidoreductase subunit H</fullName>
        <ecNumber evidence="5">7.1.1.-</ecNumber>
    </recommendedName>
    <alternativeName>
        <fullName evidence="5">NADH dehydrogenase I subunit H</fullName>
    </alternativeName>
    <alternativeName>
        <fullName evidence="5">NDH-1 subunit H</fullName>
    </alternativeName>
</protein>
<evidence type="ECO:0000256" key="4">
    <source>
        <dbReference type="ARBA" id="ARBA00023136"/>
    </source>
</evidence>
<keyword evidence="8" id="KW-1185">Reference proteome</keyword>
<dbReference type="GO" id="GO:0009060">
    <property type="term" value="P:aerobic respiration"/>
    <property type="evidence" value="ECO:0007669"/>
    <property type="project" value="TreeGrafter"/>
</dbReference>
<dbReference type="InterPro" id="IPR018086">
    <property type="entry name" value="NADH_UbQ_OxRdtase_su1_CS"/>
</dbReference>
<dbReference type="PROSITE" id="PS00667">
    <property type="entry name" value="COMPLEX1_ND1_1"/>
    <property type="match status" value="1"/>
</dbReference>
<dbReference type="PROSITE" id="PS00668">
    <property type="entry name" value="COMPLEX1_ND1_2"/>
    <property type="match status" value="1"/>
</dbReference>
<feature type="transmembrane region" description="Helical" evidence="5">
    <location>
        <begin position="117"/>
        <end position="140"/>
    </location>
</feature>